<dbReference type="PANTHER" id="PTHR43031:SF16">
    <property type="entry name" value="OXIDOREDUCTASE"/>
    <property type="match status" value="1"/>
</dbReference>
<feature type="domain" description="HTH arsR-type" evidence="2">
    <location>
        <begin position="1"/>
        <end position="69"/>
    </location>
</feature>
<dbReference type="InterPro" id="IPR011991">
    <property type="entry name" value="ArsR-like_HTH"/>
</dbReference>
<protein>
    <submittedName>
        <fullName evidence="3">ArsR family transcriptional regulator</fullName>
    </submittedName>
</protein>
<sequence>MLAQGERTVEALAKAAGLNLTTASAHLQTLKQAGFVATRRDGVRIHYRLAGEDVAQLFALLRKVAETHQAAVLPARQAYLGDDGVDEVTREELRERAQAGEVVVLDARPVEEYLAGHIPGAVSIPVTELAERISELPADAKILVYCRGEYCVLAYDAVRLLNDSGRRAIRLSDGMLEWRLSELPVEAGAPA</sequence>
<dbReference type="PROSITE" id="PS50987">
    <property type="entry name" value="HTH_ARSR_2"/>
    <property type="match status" value="1"/>
</dbReference>
<dbReference type="Pfam" id="PF00581">
    <property type="entry name" value="Rhodanese"/>
    <property type="match status" value="1"/>
</dbReference>
<dbReference type="EMBL" id="SMKO01000040">
    <property type="protein sequence ID" value="TDD05241.1"/>
    <property type="molecule type" value="Genomic_DNA"/>
</dbReference>
<feature type="domain" description="Rhodanese" evidence="1">
    <location>
        <begin position="98"/>
        <end position="187"/>
    </location>
</feature>
<accession>A0A4R4VJS3</accession>
<dbReference type="GO" id="GO:0004792">
    <property type="term" value="F:thiosulfate-cyanide sulfurtransferase activity"/>
    <property type="evidence" value="ECO:0007669"/>
    <property type="project" value="InterPro"/>
</dbReference>
<dbReference type="InterPro" id="IPR050229">
    <property type="entry name" value="GlpE_sulfurtransferase"/>
</dbReference>
<proteinExistence type="predicted"/>
<dbReference type="AlphaFoldDB" id="A0A4R4VJS3"/>
<dbReference type="Pfam" id="PF01022">
    <property type="entry name" value="HTH_5"/>
    <property type="match status" value="1"/>
</dbReference>
<gene>
    <name evidence="3" type="ORF">E1292_17375</name>
</gene>
<dbReference type="Gene3D" id="3.40.250.10">
    <property type="entry name" value="Rhodanese-like domain"/>
    <property type="match status" value="1"/>
</dbReference>
<dbReference type="SUPFAM" id="SSF46785">
    <property type="entry name" value="Winged helix' DNA-binding domain"/>
    <property type="match status" value="1"/>
</dbReference>
<dbReference type="Proteomes" id="UP000295258">
    <property type="component" value="Unassembled WGS sequence"/>
</dbReference>
<dbReference type="Gene3D" id="1.10.10.10">
    <property type="entry name" value="Winged helix-like DNA-binding domain superfamily/Winged helix DNA-binding domain"/>
    <property type="match status" value="1"/>
</dbReference>
<keyword evidence="4" id="KW-1185">Reference proteome</keyword>
<dbReference type="InterPro" id="IPR036390">
    <property type="entry name" value="WH_DNA-bd_sf"/>
</dbReference>
<evidence type="ECO:0000313" key="4">
    <source>
        <dbReference type="Proteomes" id="UP000295258"/>
    </source>
</evidence>
<dbReference type="InterPro" id="IPR036388">
    <property type="entry name" value="WH-like_DNA-bd_sf"/>
</dbReference>
<evidence type="ECO:0000259" key="1">
    <source>
        <dbReference type="PROSITE" id="PS50206"/>
    </source>
</evidence>
<dbReference type="PANTHER" id="PTHR43031">
    <property type="entry name" value="FAD-DEPENDENT OXIDOREDUCTASE"/>
    <property type="match status" value="1"/>
</dbReference>
<evidence type="ECO:0000259" key="2">
    <source>
        <dbReference type="PROSITE" id="PS50987"/>
    </source>
</evidence>
<dbReference type="GO" id="GO:0003700">
    <property type="term" value="F:DNA-binding transcription factor activity"/>
    <property type="evidence" value="ECO:0007669"/>
    <property type="project" value="InterPro"/>
</dbReference>
<dbReference type="SUPFAM" id="SSF52821">
    <property type="entry name" value="Rhodanese/Cell cycle control phosphatase"/>
    <property type="match status" value="1"/>
</dbReference>
<dbReference type="InterPro" id="IPR001763">
    <property type="entry name" value="Rhodanese-like_dom"/>
</dbReference>
<organism evidence="3 4">
    <name type="scientific">Nonomuraea deserti</name>
    <dbReference type="NCBI Taxonomy" id="1848322"/>
    <lineage>
        <taxon>Bacteria</taxon>
        <taxon>Bacillati</taxon>
        <taxon>Actinomycetota</taxon>
        <taxon>Actinomycetes</taxon>
        <taxon>Streptosporangiales</taxon>
        <taxon>Streptosporangiaceae</taxon>
        <taxon>Nonomuraea</taxon>
    </lineage>
</organism>
<dbReference type="SMART" id="SM00418">
    <property type="entry name" value="HTH_ARSR"/>
    <property type="match status" value="1"/>
</dbReference>
<name>A0A4R4VJS3_9ACTN</name>
<evidence type="ECO:0000313" key="3">
    <source>
        <dbReference type="EMBL" id="TDD05241.1"/>
    </source>
</evidence>
<dbReference type="SMART" id="SM00450">
    <property type="entry name" value="RHOD"/>
    <property type="match status" value="1"/>
</dbReference>
<comment type="caution">
    <text evidence="3">The sequence shown here is derived from an EMBL/GenBank/DDBJ whole genome shotgun (WGS) entry which is preliminary data.</text>
</comment>
<dbReference type="PROSITE" id="PS00380">
    <property type="entry name" value="RHODANESE_1"/>
    <property type="match status" value="1"/>
</dbReference>
<dbReference type="InterPro" id="IPR001307">
    <property type="entry name" value="Thiosulphate_STrfase_CS"/>
</dbReference>
<dbReference type="InterPro" id="IPR001845">
    <property type="entry name" value="HTH_ArsR_DNA-bd_dom"/>
</dbReference>
<dbReference type="PROSITE" id="PS50206">
    <property type="entry name" value="RHODANESE_3"/>
    <property type="match status" value="1"/>
</dbReference>
<dbReference type="CDD" id="cd00158">
    <property type="entry name" value="RHOD"/>
    <property type="match status" value="1"/>
</dbReference>
<reference evidence="3 4" key="1">
    <citation type="submission" date="2019-03" db="EMBL/GenBank/DDBJ databases">
        <title>Draft genome sequences of novel Actinobacteria.</title>
        <authorList>
            <person name="Sahin N."/>
            <person name="Ay H."/>
            <person name="Saygin H."/>
        </authorList>
    </citation>
    <scope>NUCLEOTIDE SEQUENCE [LARGE SCALE GENOMIC DNA]</scope>
    <source>
        <strain evidence="3 4">KC310</strain>
    </source>
</reference>
<dbReference type="FunFam" id="3.40.250.10:FF:000039">
    <property type="entry name" value="ArsR family transcriptional regulator"/>
    <property type="match status" value="1"/>
</dbReference>
<dbReference type="CDD" id="cd00090">
    <property type="entry name" value="HTH_ARSR"/>
    <property type="match status" value="1"/>
</dbReference>
<dbReference type="InterPro" id="IPR036873">
    <property type="entry name" value="Rhodanese-like_dom_sf"/>
</dbReference>